<dbReference type="AlphaFoldDB" id="A0AAV3RWE9"/>
<keyword evidence="2 5" id="KW-0808">Transferase</keyword>
<dbReference type="Pfam" id="PF13410">
    <property type="entry name" value="GST_C_2"/>
    <property type="match status" value="1"/>
</dbReference>
<dbReference type="CDD" id="cd03185">
    <property type="entry name" value="GST_C_Tau"/>
    <property type="match status" value="1"/>
</dbReference>
<dbReference type="SFLD" id="SFLDG00358">
    <property type="entry name" value="Main_(cytGST)"/>
    <property type="match status" value="1"/>
</dbReference>
<evidence type="ECO:0000259" key="7">
    <source>
        <dbReference type="PROSITE" id="PS50405"/>
    </source>
</evidence>
<dbReference type="GO" id="GO:0004364">
    <property type="term" value="F:glutathione transferase activity"/>
    <property type="evidence" value="ECO:0007669"/>
    <property type="project" value="UniProtKB-UniRule"/>
</dbReference>
<dbReference type="FunFam" id="1.20.1050.10:FF:000016">
    <property type="entry name" value="Glutathione S-transferase U9"/>
    <property type="match status" value="1"/>
</dbReference>
<dbReference type="InterPro" id="IPR045073">
    <property type="entry name" value="Omega/Tau-like"/>
</dbReference>
<dbReference type="GO" id="GO:0006749">
    <property type="term" value="P:glutathione metabolic process"/>
    <property type="evidence" value="ECO:0007669"/>
    <property type="project" value="InterPro"/>
</dbReference>
<dbReference type="Pfam" id="PF02798">
    <property type="entry name" value="GST_N"/>
    <property type="match status" value="1"/>
</dbReference>
<dbReference type="EC" id="2.5.1.18" evidence="5"/>
<dbReference type="InterPro" id="IPR045074">
    <property type="entry name" value="GST_C_Tau"/>
</dbReference>
<dbReference type="InterPro" id="IPR010987">
    <property type="entry name" value="Glutathione-S-Trfase_C-like"/>
</dbReference>
<dbReference type="FunFam" id="3.40.30.10:FF:000044">
    <property type="entry name" value="Glutathione S-transferase GSTU6"/>
    <property type="match status" value="1"/>
</dbReference>
<dbReference type="InterPro" id="IPR036249">
    <property type="entry name" value="Thioredoxin-like_sf"/>
</dbReference>
<dbReference type="Gene3D" id="1.20.1050.10">
    <property type="match status" value="1"/>
</dbReference>
<evidence type="ECO:0000256" key="1">
    <source>
        <dbReference type="ARBA" id="ARBA00022575"/>
    </source>
</evidence>
<dbReference type="InterPro" id="IPR036282">
    <property type="entry name" value="Glutathione-S-Trfase_C_sf"/>
</dbReference>
<evidence type="ECO:0000313" key="9">
    <source>
        <dbReference type="Proteomes" id="UP001454036"/>
    </source>
</evidence>
<comment type="similarity">
    <text evidence="3">Belongs to the GST superfamily. Tau family.</text>
</comment>
<comment type="catalytic activity">
    <reaction evidence="4 5">
        <text>RX + glutathione = an S-substituted glutathione + a halide anion + H(+)</text>
        <dbReference type="Rhea" id="RHEA:16437"/>
        <dbReference type="ChEBI" id="CHEBI:15378"/>
        <dbReference type="ChEBI" id="CHEBI:16042"/>
        <dbReference type="ChEBI" id="CHEBI:17792"/>
        <dbReference type="ChEBI" id="CHEBI:57925"/>
        <dbReference type="ChEBI" id="CHEBI:90779"/>
        <dbReference type="EC" id="2.5.1.18"/>
    </reaction>
</comment>
<dbReference type="InterPro" id="IPR040079">
    <property type="entry name" value="Glutathione_S-Trfase"/>
</dbReference>
<accession>A0AAV3RWE9</accession>
<dbReference type="PANTHER" id="PTHR11260:SF615">
    <property type="entry name" value="GLUTATHIONE S-TRANSFERASE U17"/>
    <property type="match status" value="1"/>
</dbReference>
<dbReference type="CDD" id="cd03058">
    <property type="entry name" value="GST_N_Tau"/>
    <property type="match status" value="1"/>
</dbReference>
<organism evidence="8 9">
    <name type="scientific">Lithospermum erythrorhizon</name>
    <name type="common">Purple gromwell</name>
    <name type="synonym">Lithospermum officinale var. erythrorhizon</name>
    <dbReference type="NCBI Taxonomy" id="34254"/>
    <lineage>
        <taxon>Eukaryota</taxon>
        <taxon>Viridiplantae</taxon>
        <taxon>Streptophyta</taxon>
        <taxon>Embryophyta</taxon>
        <taxon>Tracheophyta</taxon>
        <taxon>Spermatophyta</taxon>
        <taxon>Magnoliopsida</taxon>
        <taxon>eudicotyledons</taxon>
        <taxon>Gunneridae</taxon>
        <taxon>Pentapetalae</taxon>
        <taxon>asterids</taxon>
        <taxon>lamiids</taxon>
        <taxon>Boraginales</taxon>
        <taxon>Boraginaceae</taxon>
        <taxon>Boraginoideae</taxon>
        <taxon>Lithospermeae</taxon>
        <taxon>Lithospermum</taxon>
    </lineage>
</organism>
<dbReference type="Proteomes" id="UP001454036">
    <property type="component" value="Unassembled WGS sequence"/>
</dbReference>
<dbReference type="Gene3D" id="3.40.30.10">
    <property type="entry name" value="Glutaredoxin"/>
    <property type="match status" value="1"/>
</dbReference>
<feature type="domain" description="GST C-terminal" evidence="7">
    <location>
        <begin position="91"/>
        <end position="217"/>
    </location>
</feature>
<reference evidence="8 9" key="1">
    <citation type="submission" date="2024-01" db="EMBL/GenBank/DDBJ databases">
        <title>The complete chloroplast genome sequence of Lithospermum erythrorhizon: insights into the phylogenetic relationship among Boraginaceae species and the maternal lineages of purple gromwells.</title>
        <authorList>
            <person name="Okada T."/>
            <person name="Watanabe K."/>
        </authorList>
    </citation>
    <scope>NUCLEOTIDE SEQUENCE [LARGE SCALE GENOMIC DNA]</scope>
</reference>
<keyword evidence="9" id="KW-1185">Reference proteome</keyword>
<dbReference type="GO" id="GO:0009407">
    <property type="term" value="P:toxin catabolic process"/>
    <property type="evidence" value="ECO:0007669"/>
    <property type="project" value="UniProtKB-ARBA"/>
</dbReference>
<dbReference type="SUPFAM" id="SSF52833">
    <property type="entry name" value="Thioredoxin-like"/>
    <property type="match status" value="1"/>
</dbReference>
<evidence type="ECO:0000256" key="2">
    <source>
        <dbReference type="ARBA" id="ARBA00022679"/>
    </source>
</evidence>
<dbReference type="SFLD" id="SFLDG01152">
    <property type="entry name" value="Main.3:_Omega-_and_Tau-like"/>
    <property type="match status" value="1"/>
</dbReference>
<comment type="function">
    <text evidence="5">Is involved in the conjugation of reduced glutathione to a wide number of exogenous and endogenous hydrophobic electrophiles.</text>
</comment>
<feature type="domain" description="GST N-terminal" evidence="6">
    <location>
        <begin position="5"/>
        <end position="85"/>
    </location>
</feature>
<name>A0AAV3RWE9_LITER</name>
<dbReference type="PROSITE" id="PS50405">
    <property type="entry name" value="GST_CTER"/>
    <property type="match status" value="1"/>
</dbReference>
<evidence type="ECO:0000256" key="5">
    <source>
        <dbReference type="RuleBase" id="RU369102"/>
    </source>
</evidence>
<keyword evidence="5" id="KW-0963">Cytoplasm</keyword>
<evidence type="ECO:0000259" key="6">
    <source>
        <dbReference type="PROSITE" id="PS50404"/>
    </source>
</evidence>
<dbReference type="GO" id="GO:0005829">
    <property type="term" value="C:cytosol"/>
    <property type="evidence" value="ECO:0007669"/>
    <property type="project" value="UniProtKB-SubCell"/>
</dbReference>
<evidence type="ECO:0000256" key="4">
    <source>
        <dbReference type="ARBA" id="ARBA00047960"/>
    </source>
</evidence>
<comment type="subcellular location">
    <subcellularLocation>
        <location evidence="5">Cytoplasm</location>
        <location evidence="5">Cytosol</location>
    </subcellularLocation>
</comment>
<keyword evidence="1" id="KW-0216">Detoxification</keyword>
<evidence type="ECO:0000256" key="3">
    <source>
        <dbReference type="ARBA" id="ARBA00025743"/>
    </source>
</evidence>
<gene>
    <name evidence="8" type="ORF">LIER_31980</name>
</gene>
<dbReference type="EMBL" id="BAABME010012085">
    <property type="protein sequence ID" value="GAA0184692.1"/>
    <property type="molecule type" value="Genomic_DNA"/>
</dbReference>
<proteinExistence type="inferred from homology"/>
<dbReference type="SFLD" id="SFLDS00019">
    <property type="entry name" value="Glutathione_Transferase_(cytos"/>
    <property type="match status" value="1"/>
</dbReference>
<sequence>MGSTENVKLLGFWPSPFVMRVKIALSLKSINYEFIEEPFGPKSELLLKSNPVHKKIPVFFHGDDKIIAESLVIVNYIDETWAFGAQILPSDTYDRAIARFWAAYLDDKWYPSLQGVVFGPEEGKKAGLEAVSEGLSLLEDAFKKISKGNKFFGGEKIGYLDIALGSYLGWLKVTEKLANAKLLDEEKTPGLFKWTGDFVAEDDVKEFMPETEKLVGFAQMIIELFKN</sequence>
<dbReference type="PROSITE" id="PS50404">
    <property type="entry name" value="GST_NTER"/>
    <property type="match status" value="1"/>
</dbReference>
<evidence type="ECO:0000313" key="8">
    <source>
        <dbReference type="EMBL" id="GAA0184692.1"/>
    </source>
</evidence>
<dbReference type="InterPro" id="IPR004045">
    <property type="entry name" value="Glutathione_S-Trfase_N"/>
</dbReference>
<comment type="caution">
    <text evidence="8">The sequence shown here is derived from an EMBL/GenBank/DDBJ whole genome shotgun (WGS) entry which is preliminary data.</text>
</comment>
<dbReference type="SUPFAM" id="SSF47616">
    <property type="entry name" value="GST C-terminal domain-like"/>
    <property type="match status" value="1"/>
</dbReference>
<protein>
    <recommendedName>
        <fullName evidence="5">Glutathione S-transferase</fullName>
        <ecNumber evidence="5">2.5.1.18</ecNumber>
    </recommendedName>
</protein>
<dbReference type="PANTHER" id="PTHR11260">
    <property type="entry name" value="GLUTATHIONE S-TRANSFERASE, GST, SUPERFAMILY, GST DOMAIN CONTAINING"/>
    <property type="match status" value="1"/>
</dbReference>